<reference evidence="1 2" key="1">
    <citation type="submission" date="2015-01" db="EMBL/GenBank/DDBJ databases">
        <title>Evolution of Trichinella species and genotypes.</title>
        <authorList>
            <person name="Korhonen P.K."/>
            <person name="Edoardo P."/>
            <person name="Giuseppe L.R."/>
            <person name="Gasser R.B."/>
        </authorList>
    </citation>
    <scope>NUCLEOTIDE SEQUENCE [LARGE SCALE GENOMIC DNA]</scope>
    <source>
        <strain evidence="1">ISS1029</strain>
    </source>
</reference>
<organism evidence="1 2">
    <name type="scientific">Trichinella zimbabwensis</name>
    <dbReference type="NCBI Taxonomy" id="268475"/>
    <lineage>
        <taxon>Eukaryota</taxon>
        <taxon>Metazoa</taxon>
        <taxon>Ecdysozoa</taxon>
        <taxon>Nematoda</taxon>
        <taxon>Enoplea</taxon>
        <taxon>Dorylaimia</taxon>
        <taxon>Trichinellida</taxon>
        <taxon>Trichinellidae</taxon>
        <taxon>Trichinella</taxon>
    </lineage>
</organism>
<dbReference type="Proteomes" id="UP000055024">
    <property type="component" value="Unassembled WGS sequence"/>
</dbReference>
<evidence type="ECO:0000313" key="1">
    <source>
        <dbReference type="EMBL" id="KRZ16174.1"/>
    </source>
</evidence>
<keyword evidence="2" id="KW-1185">Reference proteome</keyword>
<dbReference type="EMBL" id="JYDP01000013">
    <property type="protein sequence ID" value="KRZ16174.1"/>
    <property type="molecule type" value="Genomic_DNA"/>
</dbReference>
<dbReference type="AlphaFoldDB" id="A0A0V1HZL5"/>
<protein>
    <submittedName>
        <fullName evidence="1">Uncharacterized protein</fullName>
    </submittedName>
</protein>
<evidence type="ECO:0000313" key="2">
    <source>
        <dbReference type="Proteomes" id="UP000055024"/>
    </source>
</evidence>
<comment type="caution">
    <text evidence="1">The sequence shown here is derived from an EMBL/GenBank/DDBJ whole genome shotgun (WGS) entry which is preliminary data.</text>
</comment>
<gene>
    <name evidence="1" type="ORF">T11_10750</name>
</gene>
<accession>A0A0V1HZL5</accession>
<name>A0A0V1HZL5_9BILA</name>
<sequence length="73" mass="8107">MPGVGRVSVLSVELSSRLILFSSASAVIKFAAFRLDFAASIASDRAVNERKRFFLSRRNVRANCLQPSILDMF</sequence>
<proteinExistence type="predicted"/>